<dbReference type="Gene3D" id="3.80.10.10">
    <property type="entry name" value="Ribonuclease Inhibitor"/>
    <property type="match status" value="1"/>
</dbReference>
<dbReference type="InterPro" id="IPR032675">
    <property type="entry name" value="LRR_dom_sf"/>
</dbReference>
<accession>A0A8T0JWE6</accession>
<keyword evidence="1" id="KW-0175">Coiled coil</keyword>
<comment type="caution">
    <text evidence="2">The sequence shown here is derived from an EMBL/GenBank/DDBJ whole genome shotgun (WGS) entry which is preliminary data.</text>
</comment>
<organism evidence="2 3">
    <name type="scientific">Phaseolus angularis</name>
    <name type="common">Azuki bean</name>
    <name type="synonym">Vigna angularis</name>
    <dbReference type="NCBI Taxonomy" id="3914"/>
    <lineage>
        <taxon>Eukaryota</taxon>
        <taxon>Viridiplantae</taxon>
        <taxon>Streptophyta</taxon>
        <taxon>Embryophyta</taxon>
        <taxon>Tracheophyta</taxon>
        <taxon>Spermatophyta</taxon>
        <taxon>Magnoliopsida</taxon>
        <taxon>eudicotyledons</taxon>
        <taxon>Gunneridae</taxon>
        <taxon>Pentapetalae</taxon>
        <taxon>rosids</taxon>
        <taxon>fabids</taxon>
        <taxon>Fabales</taxon>
        <taxon>Fabaceae</taxon>
        <taxon>Papilionoideae</taxon>
        <taxon>50 kb inversion clade</taxon>
        <taxon>NPAAA clade</taxon>
        <taxon>indigoferoid/millettioid clade</taxon>
        <taxon>Phaseoleae</taxon>
        <taxon>Vigna</taxon>
    </lineage>
</organism>
<evidence type="ECO:0000313" key="2">
    <source>
        <dbReference type="EMBL" id="KAG2384989.1"/>
    </source>
</evidence>
<evidence type="ECO:0000313" key="3">
    <source>
        <dbReference type="Proteomes" id="UP000743370"/>
    </source>
</evidence>
<reference evidence="2 3" key="1">
    <citation type="submission" date="2020-05" db="EMBL/GenBank/DDBJ databases">
        <title>Vigna angularis (adzuki bean) Var. LongXiaoDou No. 4 denovo assembly.</title>
        <authorList>
            <person name="Xiang H."/>
        </authorList>
    </citation>
    <scope>NUCLEOTIDE SEQUENCE [LARGE SCALE GENOMIC DNA]</scope>
    <source>
        <tissue evidence="2">Leaf</tissue>
    </source>
</reference>
<dbReference type="AlphaFoldDB" id="A0A8T0JWE6"/>
<gene>
    <name evidence="2" type="ORF">HKW66_Vig0120810</name>
</gene>
<sequence>MKSKVLSQLIFTGCKNIREIPDVSGSPNLTELCVDDCMNLIQIDDSVGFLDKLLRFSAKGCTKLRIVPHGIKLTSLEYLCLRDCRSLAVFPEILAPMEKLKFVDLEGTAIENLPLSFNNLKGLQSIHLNRCKRLENNALSNIIQITRKFYVLPGERVPEWFDHSTKGNSLCFWFRRDFPSITVCAILGVLDNIEGPFFVKFNFFVTINDIEIPFLFDFNYILDTDHMFMFNNFTYPMKLDCGGLVSENEWSYGEVLFVIPPNSGSSGSIKSSGVYVNRTCTTTMENVRFSNPYPPNTTFPTDHGTRNQLDIQQDSFDPVVSMHTRMLDKLAYLSTRQWRRPFMYPEWKEPLDNVLSPNLSESDLSDVIGQVEEISSDLSDVIGQIEEISSEMEEVPLHNPYPSETVHDSHCSTCHENEVFRKLVDCRIKSSRSNLHLGTSSTVFPTKNEPSVRNQIEQTQEDHEEMDTFYASLGAKSHVSHSRHKTATNVLSKMTREALKIVEDFISDDALVLLHPERFSIVKNSLAYLSTLSADDGMSIAMEALISEALGKFTHWRRDYTEASMKIETTASELQRADELEAGLESNKNQYVEVMALENELHQKLSWMEKRKESLEEEIKAIEANIAASEIEKGMIHQRKRNIFEEGKTLKTQRDELMEKSPYLQQEHSLAMEKQTRIKVEWSEFRKKFRKVTAKCYAPCVRRLLSLSWFLLLL</sequence>
<dbReference type="PANTHER" id="PTHR16083">
    <property type="entry name" value="LEUCINE RICH REPEAT CONTAINING PROTEIN"/>
    <property type="match status" value="1"/>
</dbReference>
<proteinExistence type="predicted"/>
<dbReference type="SUPFAM" id="SSF52058">
    <property type="entry name" value="L domain-like"/>
    <property type="match status" value="1"/>
</dbReference>
<dbReference type="Proteomes" id="UP000743370">
    <property type="component" value="Unassembled WGS sequence"/>
</dbReference>
<dbReference type="EMBL" id="JABFOF010000008">
    <property type="protein sequence ID" value="KAG2384989.1"/>
    <property type="molecule type" value="Genomic_DNA"/>
</dbReference>
<name>A0A8T0JWE6_PHAAN</name>
<evidence type="ECO:0000256" key="1">
    <source>
        <dbReference type="SAM" id="Coils"/>
    </source>
</evidence>
<feature type="coiled-coil region" evidence="1">
    <location>
        <begin position="598"/>
        <end position="632"/>
    </location>
</feature>
<dbReference type="PANTHER" id="PTHR16083:SF25">
    <property type="entry name" value="C-JID DOMAIN-CONTAINING PROTEIN"/>
    <property type="match status" value="1"/>
</dbReference>
<protein>
    <submittedName>
        <fullName evidence="2">Uncharacterized protein</fullName>
    </submittedName>
</protein>